<dbReference type="FunFam" id="3.30.830.10:FF:000005">
    <property type="entry name" value="nardilysin isoform X1"/>
    <property type="match status" value="1"/>
</dbReference>
<feature type="domain" description="Peptidase M16 C-terminal" evidence="11">
    <location>
        <begin position="385"/>
        <end position="569"/>
    </location>
</feature>
<protein>
    <recommendedName>
        <fullName evidence="16">Nardilysin</fullName>
    </recommendedName>
</protein>
<evidence type="ECO:0000256" key="9">
    <source>
        <dbReference type="SAM" id="SignalP"/>
    </source>
</evidence>
<evidence type="ECO:0000256" key="2">
    <source>
        <dbReference type="ARBA" id="ARBA00022670"/>
    </source>
</evidence>
<feature type="compositionally biased region" description="Polar residues" evidence="8">
    <location>
        <begin position="53"/>
        <end position="65"/>
    </location>
</feature>
<dbReference type="InterPro" id="IPR054734">
    <property type="entry name" value="PqqF-like_C_4"/>
</dbReference>
<evidence type="ECO:0000256" key="6">
    <source>
        <dbReference type="ARBA" id="ARBA00023049"/>
    </source>
</evidence>
<evidence type="ECO:0008006" key="16">
    <source>
        <dbReference type="Google" id="ProtNLM"/>
    </source>
</evidence>
<keyword evidence="3" id="KW-0479">Metal-binding</keyword>
<keyword evidence="4" id="KW-0378">Hydrolase</keyword>
<evidence type="ECO:0000256" key="1">
    <source>
        <dbReference type="ARBA" id="ARBA00007261"/>
    </source>
</evidence>
<keyword evidence="6" id="KW-0482">Metalloprotease</keyword>
<feature type="chain" id="PRO_5032747186" description="Nardilysin" evidence="9">
    <location>
        <begin position="26"/>
        <end position="1196"/>
    </location>
</feature>
<feature type="compositionally biased region" description="Acidic residues" evidence="8">
    <location>
        <begin position="163"/>
        <end position="198"/>
    </location>
</feature>
<feature type="domain" description="Peptidase M16 middle/third" evidence="12">
    <location>
        <begin position="577"/>
        <end position="859"/>
    </location>
</feature>
<feature type="region of interest" description="Disordered" evidence="8">
    <location>
        <begin position="151"/>
        <end position="207"/>
    </location>
</feature>
<gene>
    <name evidence="14" type="ORF">E2986_01075</name>
</gene>
<dbReference type="InterPro" id="IPR007863">
    <property type="entry name" value="Peptidase_M16_C"/>
</dbReference>
<dbReference type="PROSITE" id="PS00143">
    <property type="entry name" value="INSULINASE"/>
    <property type="match status" value="1"/>
</dbReference>
<dbReference type="Pfam" id="PF16187">
    <property type="entry name" value="Peptidase_M16_M"/>
    <property type="match status" value="1"/>
</dbReference>
<dbReference type="GO" id="GO:0005737">
    <property type="term" value="C:cytoplasm"/>
    <property type="evidence" value="ECO:0007669"/>
    <property type="project" value="UniProtKB-ARBA"/>
</dbReference>
<feature type="region of interest" description="Disordered" evidence="8">
    <location>
        <begin position="39"/>
        <end position="65"/>
    </location>
</feature>
<keyword evidence="2" id="KW-0645">Protease</keyword>
<dbReference type="EMBL" id="WNWW01000176">
    <property type="protein sequence ID" value="KAF3429189.1"/>
    <property type="molecule type" value="Genomic_DNA"/>
</dbReference>
<evidence type="ECO:0000256" key="7">
    <source>
        <dbReference type="RuleBase" id="RU004447"/>
    </source>
</evidence>
<dbReference type="InterPro" id="IPR001431">
    <property type="entry name" value="Pept_M16_Zn_BS"/>
</dbReference>
<dbReference type="InterPro" id="IPR032632">
    <property type="entry name" value="Peptidase_M16_M"/>
</dbReference>
<evidence type="ECO:0000256" key="3">
    <source>
        <dbReference type="ARBA" id="ARBA00022723"/>
    </source>
</evidence>
<dbReference type="GO" id="GO:0004222">
    <property type="term" value="F:metalloendopeptidase activity"/>
    <property type="evidence" value="ECO:0007669"/>
    <property type="project" value="InterPro"/>
</dbReference>
<sequence>MKSKGQVLLRMVIQLMRCLFTKVLHCTIKTRPCALIMPKRSLQSPPEKKLKPNQGSVSSAQNSSLSIEHNLNTDTMIIDKVQAENQTQETSVCVSKQETSVCDTRQPREKVVYLETPVKAENDKKEYRVIRLENGLTALLIADLHSFCTEDDESENAVITESEKEDDEETDNEEDEEESGEESDTEDDQSDCDKDVDDSCPCPKSTKGEEKMVSFVENLIVQCSTVLLRMFLTQAACGLSVGVGSFSDPPEIPGLAHFLEHMVFMGSEKYTEENDFDTFIKKRGGSDNASTECELTTFYFEIQEKHLLAALDRFAQFFIKPLMKEEAITRERESVESEFQMALPSDFCRKEQLFSSFAQPNHPATKFCWGNLITLRDNVTDEKLYKELHKFRERHYSAHRMKLAIQARLPLDVLEDYVIQCFANVPNNDLSPDDFSSFKGVDSFNTPSFRRIYKIKPIKDVCEVELTWCMPPLHDLYRSKPHQYVSWILGYEGKGSLISYLRRKMWCLGITCGNGESGFEHSSMYALFSLSLMLTEQGHKHLPEVLNAVFSFINLMRREGPQKEIYDEIHQIKEMNFRFTDESPPAEYVEDLCENMHYYPPRDYITGSELYFEYNPEAIQTCLNYLIPDDVNIIIFDKKFNDEEFDKIEPWFKTKYTDTEISQEWIECWRTIEPFPEFHLPLANMYITDDFSLISIPPGVPKYPTKIYSDEITEVWYRPDPKFGLPECYMYFCIISPMAVCSLKGVAIMDLFVAILKQLLVETLYPATVAELNHDIYTNEKGIVLKVNGFSQKLPLLLMTIANCIADIPTLITKEFFEVMKEEEIKTYYNSFVKPKRLVRDVRLSILMLVHWTATDKHAAIRNVEFSEFQNFVKHFTDHIYIQCLVQGNMTKEDVIKNVQECVKALKCGPLLPNTMPQMRVAQIPIGSHYCKVKNFNSTDVNSVVMNYYQSEVSSIRLLVIIELLIMIMEEPVFNQLRTLEQLGYNVFCLLKDTFGILGYTVTVYTQADKYSTEFVDQRIEAFLEMFNNILKETSEDDLDSVKEAVIKLKQCADIHLKEEVDRNWTEIISGDYMFDKIEKELNMIEHIKIDELREWMRSHTLNGSNFRKLSVQVVGTANSADTDTENNKDIEANATDCKCVNFASYSNSKIKKHGDVKYSLNYVPATELDKSALHITNIEEYKNQLYIYPVTHTAL</sequence>
<comment type="similarity">
    <text evidence="1 7">Belongs to the peptidase M16 family.</text>
</comment>
<dbReference type="Proteomes" id="UP000655588">
    <property type="component" value="Unassembled WGS sequence"/>
</dbReference>
<evidence type="ECO:0000313" key="15">
    <source>
        <dbReference type="Proteomes" id="UP000655588"/>
    </source>
</evidence>
<dbReference type="Pfam" id="PF05193">
    <property type="entry name" value="Peptidase_M16_C"/>
    <property type="match status" value="1"/>
</dbReference>
<comment type="caution">
    <text evidence="14">The sequence shown here is derived from an EMBL/GenBank/DDBJ whole genome shotgun (WGS) entry which is preliminary data.</text>
</comment>
<name>A0A833RU09_9HYME</name>
<evidence type="ECO:0000259" key="12">
    <source>
        <dbReference type="Pfam" id="PF16187"/>
    </source>
</evidence>
<feature type="domain" description="Coenzyme PQQ synthesis protein F-like C-terminal lobe" evidence="13">
    <location>
        <begin position="964"/>
        <end position="1065"/>
    </location>
</feature>
<dbReference type="Pfam" id="PF00675">
    <property type="entry name" value="Peptidase_M16"/>
    <property type="match status" value="1"/>
</dbReference>
<reference evidence="14" key="1">
    <citation type="submission" date="2019-11" db="EMBL/GenBank/DDBJ databases">
        <title>The nuclear and mitochondrial genomes of Frieseomelitta varia - a highly eusocial stingless bee (Meliponini) with a permanently sterile worker caste.</title>
        <authorList>
            <person name="Freitas F.C.P."/>
            <person name="Lourenco A.P."/>
            <person name="Nunes F.M.F."/>
            <person name="Paschoal A.R."/>
            <person name="Abreu F.C.P."/>
            <person name="Barbin F.O."/>
            <person name="Bataglia L."/>
            <person name="Cardoso-Junior C.A.M."/>
            <person name="Cervoni M.S."/>
            <person name="Silva S.R."/>
            <person name="Dalarmi F."/>
            <person name="Del Lama M.A."/>
            <person name="Depintor T.S."/>
            <person name="Ferreira K.M."/>
            <person name="Goria P.S."/>
            <person name="Jaskot M.C."/>
            <person name="Lago D.C."/>
            <person name="Luna-Lucena D."/>
            <person name="Moda L.M."/>
            <person name="Nascimento L."/>
            <person name="Pedrino M."/>
            <person name="Rabico F.O."/>
            <person name="Sanches F.C."/>
            <person name="Santos D.E."/>
            <person name="Santos C.G."/>
            <person name="Vieira J."/>
            <person name="Lopes T.F."/>
            <person name="Barchuk A.R."/>
            <person name="Hartfelder K."/>
            <person name="Simoes Z.L.P."/>
            <person name="Bitondi M.M.G."/>
            <person name="Pinheiro D.G."/>
        </authorList>
    </citation>
    <scope>NUCLEOTIDE SEQUENCE</scope>
    <source>
        <strain evidence="14">USP_RPSP 00005682</strain>
        <tissue evidence="14">Whole individual</tissue>
    </source>
</reference>
<evidence type="ECO:0000256" key="5">
    <source>
        <dbReference type="ARBA" id="ARBA00022833"/>
    </source>
</evidence>
<keyword evidence="5" id="KW-0862">Zinc</keyword>
<proteinExistence type="inferred from homology"/>
<feature type="domain" description="Peptidase M16 N-terminal" evidence="10">
    <location>
        <begin position="233"/>
        <end position="360"/>
    </location>
</feature>
<dbReference type="InterPro" id="IPR011765">
    <property type="entry name" value="Pept_M16_N"/>
</dbReference>
<evidence type="ECO:0000313" key="14">
    <source>
        <dbReference type="EMBL" id="KAF3429189.1"/>
    </source>
</evidence>
<evidence type="ECO:0000259" key="10">
    <source>
        <dbReference type="Pfam" id="PF00675"/>
    </source>
</evidence>
<evidence type="ECO:0000259" key="11">
    <source>
        <dbReference type="Pfam" id="PF05193"/>
    </source>
</evidence>
<dbReference type="SUPFAM" id="SSF63411">
    <property type="entry name" value="LuxS/MPP-like metallohydrolase"/>
    <property type="match status" value="4"/>
</dbReference>
<keyword evidence="9" id="KW-0732">Signal</keyword>
<dbReference type="GO" id="GO:0006508">
    <property type="term" value="P:proteolysis"/>
    <property type="evidence" value="ECO:0007669"/>
    <property type="project" value="UniProtKB-KW"/>
</dbReference>
<dbReference type="InterPro" id="IPR011249">
    <property type="entry name" value="Metalloenz_LuxS/M16"/>
</dbReference>
<evidence type="ECO:0000259" key="13">
    <source>
        <dbReference type="Pfam" id="PF22456"/>
    </source>
</evidence>
<dbReference type="GO" id="GO:0046872">
    <property type="term" value="F:metal ion binding"/>
    <property type="evidence" value="ECO:0007669"/>
    <property type="project" value="UniProtKB-KW"/>
</dbReference>
<dbReference type="Gene3D" id="3.30.830.10">
    <property type="entry name" value="Metalloenzyme, LuxS/M16 peptidase-like"/>
    <property type="match status" value="4"/>
</dbReference>
<dbReference type="PANTHER" id="PTHR43690:SF18">
    <property type="entry name" value="INSULIN-DEGRADING ENZYME-RELATED"/>
    <property type="match status" value="1"/>
</dbReference>
<evidence type="ECO:0000256" key="4">
    <source>
        <dbReference type="ARBA" id="ARBA00022801"/>
    </source>
</evidence>
<dbReference type="PANTHER" id="PTHR43690">
    <property type="entry name" value="NARDILYSIN"/>
    <property type="match status" value="1"/>
</dbReference>
<dbReference type="InterPro" id="IPR050626">
    <property type="entry name" value="Peptidase_M16"/>
</dbReference>
<accession>A0A833RU09</accession>
<organism evidence="14 15">
    <name type="scientific">Frieseomelitta varia</name>
    <dbReference type="NCBI Taxonomy" id="561572"/>
    <lineage>
        <taxon>Eukaryota</taxon>
        <taxon>Metazoa</taxon>
        <taxon>Ecdysozoa</taxon>
        <taxon>Arthropoda</taxon>
        <taxon>Hexapoda</taxon>
        <taxon>Insecta</taxon>
        <taxon>Pterygota</taxon>
        <taxon>Neoptera</taxon>
        <taxon>Endopterygota</taxon>
        <taxon>Hymenoptera</taxon>
        <taxon>Apocrita</taxon>
        <taxon>Aculeata</taxon>
        <taxon>Apoidea</taxon>
        <taxon>Anthophila</taxon>
        <taxon>Apidae</taxon>
        <taxon>Frieseomelitta</taxon>
    </lineage>
</organism>
<dbReference type="AlphaFoldDB" id="A0A833RU09"/>
<feature type="signal peptide" evidence="9">
    <location>
        <begin position="1"/>
        <end position="25"/>
    </location>
</feature>
<keyword evidence="15" id="KW-1185">Reference proteome</keyword>
<dbReference type="Pfam" id="PF22456">
    <property type="entry name" value="PqqF-like_C_4"/>
    <property type="match status" value="1"/>
</dbReference>
<evidence type="ECO:0000256" key="8">
    <source>
        <dbReference type="SAM" id="MobiDB-lite"/>
    </source>
</evidence>